<evidence type="ECO:0000313" key="2">
    <source>
        <dbReference type="EMBL" id="EDS39120.1"/>
    </source>
</evidence>
<reference evidence="3" key="2">
    <citation type="submission" date="2021-02" db="UniProtKB">
        <authorList>
            <consortium name="EnsemblMetazoa"/>
        </authorList>
    </citation>
    <scope>IDENTIFICATION</scope>
    <source>
        <strain evidence="3">JHB</strain>
    </source>
</reference>
<dbReference type="AlphaFoldDB" id="B0X297"/>
<evidence type="ECO:0000259" key="1">
    <source>
        <dbReference type="Pfam" id="PF00650"/>
    </source>
</evidence>
<feature type="domain" description="CRAL-TRIO" evidence="1">
    <location>
        <begin position="115"/>
        <end position="259"/>
    </location>
</feature>
<dbReference type="InterPro" id="IPR036865">
    <property type="entry name" value="CRAL-TRIO_dom_sf"/>
</dbReference>
<dbReference type="VEuPathDB" id="VectorBase:CPIJ013676"/>
<dbReference type="Pfam" id="PF00650">
    <property type="entry name" value="CRAL_TRIO"/>
    <property type="match status" value="1"/>
</dbReference>
<dbReference type="GO" id="GO:0016020">
    <property type="term" value="C:membrane"/>
    <property type="evidence" value="ECO:0007669"/>
    <property type="project" value="TreeGrafter"/>
</dbReference>
<dbReference type="GO" id="GO:1902936">
    <property type="term" value="F:phosphatidylinositol bisphosphate binding"/>
    <property type="evidence" value="ECO:0007669"/>
    <property type="project" value="TreeGrafter"/>
</dbReference>
<gene>
    <name evidence="3" type="primary">6046595</name>
    <name evidence="2" type="ORF">CpipJ_CPIJ013676</name>
</gene>
<dbReference type="OrthoDB" id="1434354at2759"/>
<accession>B0X297</accession>
<sequence length="335" mass="38670">MKYTKALTPADDDYKFPFGEELRKLAEEELGETDARRDHALQMLREWAEKNPRIAKIRMDSNFFLKFLRAKKFSIPIVQDTIERYILLRRTRDGQLFTRLDCRDPKVAKLLDLGYMFALPKRDRNGRRVIFYRPGVFDLSEFINEDMLRIHGICYETLAHDEENQIRGVVHAGVGTGIGLQYLTLFSIKEAVRIAKNGERIIPMRHREMHGCNINPALKVAMEWGLSLISEKLQKRTRVYTDIKDIDMDRSLLPKEYGGEMPMAEMIKLWKKELEGYRSTLLLEDQMAVNLHMYSEAAKAGAVSALKQNLNGCLEATEKNGSYGLAGSFRKLEVD</sequence>
<reference evidence="2" key="1">
    <citation type="submission" date="2007-03" db="EMBL/GenBank/DDBJ databases">
        <title>Annotation of Culex pipiens quinquefasciatus.</title>
        <authorList>
            <consortium name="The Broad Institute Genome Sequencing Platform"/>
            <person name="Atkinson P.W."/>
            <person name="Hemingway J."/>
            <person name="Christensen B.M."/>
            <person name="Higgs S."/>
            <person name="Kodira C."/>
            <person name="Hannick L."/>
            <person name="Megy K."/>
            <person name="O'Leary S."/>
            <person name="Pearson M."/>
            <person name="Haas B.J."/>
            <person name="Mauceli E."/>
            <person name="Wortman J.R."/>
            <person name="Lee N.H."/>
            <person name="Guigo R."/>
            <person name="Stanke M."/>
            <person name="Alvarado L."/>
            <person name="Amedeo P."/>
            <person name="Antoine C.H."/>
            <person name="Arensburger P."/>
            <person name="Bidwell S.L."/>
            <person name="Crawford M."/>
            <person name="Camaro F."/>
            <person name="Devon K."/>
            <person name="Engels R."/>
            <person name="Hammond M."/>
            <person name="Howarth C."/>
            <person name="Koehrsen M."/>
            <person name="Lawson D."/>
            <person name="Montgomery P."/>
            <person name="Nene V."/>
            <person name="Nusbaum C."/>
            <person name="Puiu D."/>
            <person name="Romero-Severson J."/>
            <person name="Severson D.W."/>
            <person name="Shumway M."/>
            <person name="Sisk P."/>
            <person name="Stolte C."/>
            <person name="Zeng Q."/>
            <person name="Eisenstadt E."/>
            <person name="Fraser-Liggett C."/>
            <person name="Strausberg R."/>
            <person name="Galagan J."/>
            <person name="Birren B."/>
            <person name="Collins F.H."/>
        </authorList>
    </citation>
    <scope>NUCLEOTIDE SEQUENCE [LARGE SCALE GENOMIC DNA]</scope>
    <source>
        <strain evidence="2">JHB</strain>
    </source>
</reference>
<dbReference type="EMBL" id="DS232283">
    <property type="protein sequence ID" value="EDS39120.1"/>
    <property type="molecule type" value="Genomic_DNA"/>
</dbReference>
<dbReference type="EnsemblMetazoa" id="CPIJ013676-RA">
    <property type="protein sequence ID" value="CPIJ013676-PA"/>
    <property type="gene ID" value="CPIJ013676"/>
</dbReference>
<dbReference type="KEGG" id="cqu:CpipJ_CPIJ013676"/>
<evidence type="ECO:0000313" key="4">
    <source>
        <dbReference type="Proteomes" id="UP000002320"/>
    </source>
</evidence>
<organism>
    <name type="scientific">Culex quinquefasciatus</name>
    <name type="common">Southern house mosquito</name>
    <name type="synonym">Culex pungens</name>
    <dbReference type="NCBI Taxonomy" id="7176"/>
    <lineage>
        <taxon>Eukaryota</taxon>
        <taxon>Metazoa</taxon>
        <taxon>Ecdysozoa</taxon>
        <taxon>Arthropoda</taxon>
        <taxon>Hexapoda</taxon>
        <taxon>Insecta</taxon>
        <taxon>Pterygota</taxon>
        <taxon>Neoptera</taxon>
        <taxon>Endopterygota</taxon>
        <taxon>Diptera</taxon>
        <taxon>Nematocera</taxon>
        <taxon>Culicoidea</taxon>
        <taxon>Culicidae</taxon>
        <taxon>Culicinae</taxon>
        <taxon>Culicini</taxon>
        <taxon>Culex</taxon>
        <taxon>Culex</taxon>
    </lineage>
</organism>
<proteinExistence type="predicted"/>
<keyword evidence="4" id="KW-1185">Reference proteome</keyword>
<dbReference type="InParanoid" id="B0X297"/>
<dbReference type="PANTHER" id="PTHR10174">
    <property type="entry name" value="ALPHA-TOCOPHEROL TRANSFER PROTEIN-RELATED"/>
    <property type="match status" value="1"/>
</dbReference>
<dbReference type="PRINTS" id="PR00180">
    <property type="entry name" value="CRETINALDHBP"/>
</dbReference>
<dbReference type="eggNOG" id="KOG1471">
    <property type="taxonomic scope" value="Eukaryota"/>
</dbReference>
<protein>
    <submittedName>
        <fullName evidence="2">Cellular retinaldehyde binding protein</fullName>
    </submittedName>
</protein>
<dbReference type="Gene3D" id="3.40.525.10">
    <property type="entry name" value="CRAL-TRIO lipid binding domain"/>
    <property type="match status" value="1"/>
</dbReference>
<dbReference type="HOGENOM" id="CLU_046597_2_0_1"/>
<dbReference type="CDD" id="cd00170">
    <property type="entry name" value="SEC14"/>
    <property type="match status" value="1"/>
</dbReference>
<dbReference type="OMA" id="DPYKYTN"/>
<dbReference type="InterPro" id="IPR001251">
    <property type="entry name" value="CRAL-TRIO_dom"/>
</dbReference>
<dbReference type="PANTHER" id="PTHR10174:SF208">
    <property type="entry name" value="CRAL-TRIO DOMAIN-CONTAINING PROTEIN DDB_G0278031"/>
    <property type="match status" value="1"/>
</dbReference>
<dbReference type="STRING" id="7176.B0X297"/>
<dbReference type="VEuPathDB" id="VectorBase:CQUJHB003119"/>
<dbReference type="SUPFAM" id="SSF46938">
    <property type="entry name" value="CRAL/TRIO N-terminal domain"/>
    <property type="match status" value="1"/>
</dbReference>
<dbReference type="Gene3D" id="1.10.8.20">
    <property type="entry name" value="N-terminal domain of phosphatidylinositol transfer protein sec14p"/>
    <property type="match status" value="1"/>
</dbReference>
<name>B0X297_CULQU</name>
<dbReference type="InterPro" id="IPR036273">
    <property type="entry name" value="CRAL/TRIO_N_dom_sf"/>
</dbReference>
<dbReference type="SUPFAM" id="SSF52087">
    <property type="entry name" value="CRAL/TRIO domain"/>
    <property type="match status" value="1"/>
</dbReference>
<evidence type="ECO:0000313" key="3">
    <source>
        <dbReference type="EnsemblMetazoa" id="CPIJ013676-PA"/>
    </source>
</evidence>
<dbReference type="Proteomes" id="UP000002320">
    <property type="component" value="Unassembled WGS sequence"/>
</dbReference>